<dbReference type="EMBL" id="DF968180">
    <property type="protein sequence ID" value="GAP39533.1"/>
    <property type="molecule type" value="Genomic_DNA"/>
</dbReference>
<reference evidence="2" key="1">
    <citation type="journal article" date="2015" name="Genome Announc.">
        <title>Draft Genome Sequence of Anaerolineae Strain TC1, a Novel Isolate from a Methanogenic Wastewater Treatment System.</title>
        <authorList>
            <person name="Matsuura N."/>
            <person name="Tourlousse D.M."/>
            <person name="Sun L."/>
            <person name="Toyonaga M."/>
            <person name="Kuroda K."/>
            <person name="Ohashi A."/>
            <person name="Cruz R."/>
            <person name="Yamaguchi T."/>
            <person name="Sekiguchi Y."/>
        </authorList>
    </citation>
    <scope>NUCLEOTIDE SEQUENCE [LARGE SCALE GENOMIC DNA]</scope>
    <source>
        <strain evidence="2">TC1</strain>
    </source>
</reference>
<feature type="compositionally biased region" description="Acidic residues" evidence="1">
    <location>
        <begin position="20"/>
        <end position="30"/>
    </location>
</feature>
<dbReference type="AlphaFoldDB" id="A0A0K8PA49"/>
<evidence type="ECO:0000313" key="2">
    <source>
        <dbReference type="EMBL" id="GAP39533.1"/>
    </source>
</evidence>
<protein>
    <submittedName>
        <fullName evidence="2">Uncharacterized protein</fullName>
    </submittedName>
</protein>
<name>A0A0K8PA49_9CHLR</name>
<evidence type="ECO:0000313" key="3">
    <source>
        <dbReference type="Proteomes" id="UP000053370"/>
    </source>
</evidence>
<dbReference type="Proteomes" id="UP000053370">
    <property type="component" value="Unassembled WGS sequence"/>
</dbReference>
<accession>A0A0K8PA49</accession>
<gene>
    <name evidence="2" type="ORF">ATC1_1263</name>
</gene>
<proteinExistence type="predicted"/>
<keyword evidence="3" id="KW-1185">Reference proteome</keyword>
<dbReference type="RefSeq" id="WP_062278049.1">
    <property type="nucleotide sequence ID" value="NZ_DF968180.1"/>
</dbReference>
<organism evidence="2">
    <name type="scientific">Flexilinea flocculi</name>
    <dbReference type="NCBI Taxonomy" id="1678840"/>
    <lineage>
        <taxon>Bacteria</taxon>
        <taxon>Bacillati</taxon>
        <taxon>Chloroflexota</taxon>
        <taxon>Anaerolineae</taxon>
        <taxon>Anaerolineales</taxon>
        <taxon>Anaerolineaceae</taxon>
        <taxon>Flexilinea</taxon>
    </lineage>
</organism>
<evidence type="ECO:0000256" key="1">
    <source>
        <dbReference type="SAM" id="MobiDB-lite"/>
    </source>
</evidence>
<feature type="region of interest" description="Disordered" evidence="1">
    <location>
        <begin position="1"/>
        <end position="40"/>
    </location>
</feature>
<sequence>MLPENESPISNHKKMNAADSQEEVLSDELLSEASGGMRGDHLTRVSDVMRGDPPMFWPSCAWCSIRDRCTMACSDGNGH</sequence>